<keyword evidence="9" id="KW-1185">Reference proteome</keyword>
<feature type="compositionally biased region" description="Pro residues" evidence="5">
    <location>
        <begin position="473"/>
        <end position="483"/>
    </location>
</feature>
<dbReference type="Gramene" id="OPUNC02G28390.2">
    <property type="protein sequence ID" value="OPUNC02G28390.2"/>
    <property type="gene ID" value="OPUNC02G28390"/>
</dbReference>
<dbReference type="AlphaFoldDB" id="A0A0E0K4N6"/>
<evidence type="ECO:0000313" key="9">
    <source>
        <dbReference type="Proteomes" id="UP000026962"/>
    </source>
</evidence>
<organism evidence="8">
    <name type="scientific">Oryza punctata</name>
    <name type="common">Red rice</name>
    <dbReference type="NCBI Taxonomy" id="4537"/>
    <lineage>
        <taxon>Eukaryota</taxon>
        <taxon>Viridiplantae</taxon>
        <taxon>Streptophyta</taxon>
        <taxon>Embryophyta</taxon>
        <taxon>Tracheophyta</taxon>
        <taxon>Spermatophyta</taxon>
        <taxon>Magnoliopsida</taxon>
        <taxon>Liliopsida</taxon>
        <taxon>Poales</taxon>
        <taxon>Poaceae</taxon>
        <taxon>BOP clade</taxon>
        <taxon>Oryzoideae</taxon>
        <taxon>Oryzeae</taxon>
        <taxon>Oryzinae</taxon>
        <taxon>Oryza</taxon>
    </lineage>
</organism>
<feature type="compositionally biased region" description="Pro residues" evidence="5">
    <location>
        <begin position="127"/>
        <end position="137"/>
    </location>
</feature>
<comment type="similarity">
    <text evidence="1">Belongs to the plant LTP family.</text>
</comment>
<feature type="compositionally biased region" description="Low complexity" evidence="5">
    <location>
        <begin position="110"/>
        <end position="126"/>
    </location>
</feature>
<dbReference type="Pfam" id="PF14368">
    <property type="entry name" value="LTP_2"/>
    <property type="match status" value="2"/>
</dbReference>
<accession>A0A0E0K4N6</accession>
<evidence type="ECO:0000256" key="4">
    <source>
        <dbReference type="ARBA" id="ARBA00023180"/>
    </source>
</evidence>
<feature type="domain" description="Bifunctional inhibitor/plant lipid transfer protein/seed storage helical" evidence="7">
    <location>
        <begin position="499"/>
        <end position="580"/>
    </location>
</feature>
<dbReference type="Gene3D" id="1.10.110.10">
    <property type="entry name" value="Plant lipid-transfer and hydrophobic proteins"/>
    <property type="match status" value="2"/>
</dbReference>
<evidence type="ECO:0000256" key="2">
    <source>
        <dbReference type="ARBA" id="ARBA00022729"/>
    </source>
</evidence>
<evidence type="ECO:0000256" key="3">
    <source>
        <dbReference type="ARBA" id="ARBA00023157"/>
    </source>
</evidence>
<evidence type="ECO:0000259" key="7">
    <source>
        <dbReference type="SMART" id="SM00499"/>
    </source>
</evidence>
<dbReference type="EnsemblPlants" id="OPUNC02G28390.2">
    <property type="protein sequence ID" value="OPUNC02G28390.2"/>
    <property type="gene ID" value="OPUNC02G28390"/>
</dbReference>
<dbReference type="InterPro" id="IPR036312">
    <property type="entry name" value="Bifun_inhib/LTP/seed_sf"/>
</dbReference>
<feature type="chain" id="PRO_5002364868" description="Bifunctional inhibitor/plant lipid transfer protein/seed storage helical domain-containing protein" evidence="6">
    <location>
        <begin position="28"/>
        <end position="623"/>
    </location>
</feature>
<dbReference type="STRING" id="4537.A0A0E0K4N6"/>
<proteinExistence type="inferred from homology"/>
<evidence type="ECO:0000256" key="1">
    <source>
        <dbReference type="ARBA" id="ARBA00009748"/>
    </source>
</evidence>
<feature type="region of interest" description="Disordered" evidence="5">
    <location>
        <begin position="449"/>
        <end position="499"/>
    </location>
</feature>
<dbReference type="HOGENOM" id="CLU_439031_0_0_1"/>
<feature type="signal peptide" evidence="6">
    <location>
        <begin position="1"/>
        <end position="27"/>
    </location>
</feature>
<dbReference type="SUPFAM" id="SSF47699">
    <property type="entry name" value="Bifunctional inhibitor/lipid-transfer protein/seed storage 2S albumin"/>
    <property type="match status" value="2"/>
</dbReference>
<dbReference type="InterPro" id="IPR016140">
    <property type="entry name" value="Bifunc_inhib/LTP/seed_store"/>
</dbReference>
<feature type="domain" description="Bifunctional inhibitor/plant lipid transfer protein/seed storage helical" evidence="7">
    <location>
        <begin position="156"/>
        <end position="233"/>
    </location>
</feature>
<keyword evidence="3" id="KW-1015">Disulfide bond</keyword>
<keyword evidence="4" id="KW-0325">Glycoprotein</keyword>
<reference evidence="8" key="1">
    <citation type="submission" date="2015-04" db="UniProtKB">
        <authorList>
            <consortium name="EnsemblPlants"/>
        </authorList>
    </citation>
    <scope>IDENTIFICATION</scope>
</reference>
<reference evidence="8" key="2">
    <citation type="submission" date="2018-05" db="EMBL/GenBank/DDBJ databases">
        <title>OpunRS2 (Oryza punctata Reference Sequence Version 2).</title>
        <authorList>
            <person name="Zhang J."/>
            <person name="Kudrna D."/>
            <person name="Lee S."/>
            <person name="Talag J."/>
            <person name="Welchert J."/>
            <person name="Wing R.A."/>
        </authorList>
    </citation>
    <scope>NUCLEOTIDE SEQUENCE [LARGE SCALE GENOMIC DNA]</scope>
</reference>
<dbReference type="PANTHER" id="PTHR33044">
    <property type="entry name" value="BIFUNCTIONAL INHIBITOR/LIPID-TRANSFER PROTEIN/SEED STORAGE 2S ALBUMIN SUPERFAMILY PROTEIN-RELATED"/>
    <property type="match status" value="1"/>
</dbReference>
<evidence type="ECO:0000256" key="5">
    <source>
        <dbReference type="SAM" id="MobiDB-lite"/>
    </source>
</evidence>
<name>A0A0E0K4N6_ORYPU</name>
<dbReference type="SMART" id="SM00499">
    <property type="entry name" value="AAI"/>
    <property type="match status" value="2"/>
</dbReference>
<feature type="compositionally biased region" description="Low complexity" evidence="5">
    <location>
        <begin position="449"/>
        <end position="472"/>
    </location>
</feature>
<keyword evidence="2 6" id="KW-0732">Signal</keyword>
<dbReference type="OMA" id="CARIQKF"/>
<evidence type="ECO:0000313" key="8">
    <source>
        <dbReference type="EnsemblPlants" id="OPUNC02G28390.2"/>
    </source>
</evidence>
<dbReference type="CDD" id="cd00010">
    <property type="entry name" value="AAI_LTSS"/>
    <property type="match status" value="2"/>
</dbReference>
<dbReference type="Proteomes" id="UP000026962">
    <property type="component" value="Chromosome 2"/>
</dbReference>
<dbReference type="InterPro" id="IPR043325">
    <property type="entry name" value="LTSS"/>
</dbReference>
<evidence type="ECO:0000256" key="6">
    <source>
        <dbReference type="SAM" id="SignalP"/>
    </source>
</evidence>
<protein>
    <recommendedName>
        <fullName evidence="7">Bifunctional inhibitor/plant lipid transfer protein/seed storage helical domain-containing protein</fullName>
    </recommendedName>
</protein>
<sequence>MAPSSKLAALFYAFAVVAATLVPAAEARVQGFNHEAAASEPAIAGEKTAASGGAQQPPTTLPGLLPVLPFPLFPLPQLPVPGSPAGGVPPSAGSGGFPFPLPFPLPLPAPGSSAAGAPPSSGSGLPFPLPFPLPHPSSPGSSPSQPSPAQPQPKECMTPLLSVMPCADYLTNTDVQKPPATCCDGFKSLVNTAPICLCHGLNGDLNSFLPKPVDPMKMMLLPITCGAMPPLQTLLMCSSPSVPPLMAPSSPAAPAPASPPVCRLACLLLHSHALVLMSPSSKLAALFFALAVVAATLVLAAEARVQGFNHEAAASERAIAGEKTAASGGAQQPPTTLPGLLPGLPFPLFPFLMFPFPQLPIPGSPAGAGGAPPSARSGGFPFPMPFQLPLPAHGSPASGAPPSSGSGFPFPLPFPLPLPAPGSPAGGAPPSSGSGFPFPLPFPFLLPAHGSPAGGAPPSSGSPGVPPSSSLPFPFPFPLPQPSSPGSSPSPAQPQPKECMTPLMSVMPCADYLTNTAVQTPPATCCDGFKSLVSSAPICLCHGMNGDLNSFLPKPVDPMKMMLLPITCGAMPPLQTLFMCSSPSVPPLMPPSSTAAPAPASPPACHLGLMVYLMLHHSHGRLS</sequence>
<feature type="region of interest" description="Disordered" evidence="5">
    <location>
        <begin position="110"/>
        <end position="155"/>
    </location>
</feature>
<dbReference type="eggNOG" id="ENOG502T1Y5">
    <property type="taxonomic scope" value="Eukaryota"/>
</dbReference>